<dbReference type="InterPro" id="IPR012902">
    <property type="entry name" value="N_methyl_site"/>
</dbReference>
<dbReference type="Gene3D" id="3.30.700.10">
    <property type="entry name" value="Glycoprotein, Type 4 Pilin"/>
    <property type="match status" value="1"/>
</dbReference>
<evidence type="ECO:0000259" key="1">
    <source>
        <dbReference type="Pfam" id="PF07596"/>
    </source>
</evidence>
<dbReference type="Pfam" id="PF07963">
    <property type="entry name" value="N_methyl"/>
    <property type="match status" value="1"/>
</dbReference>
<dbReference type="KEGG" id="llh:I41_42830"/>
<dbReference type="Proteomes" id="UP000317909">
    <property type="component" value="Chromosome"/>
</dbReference>
<name>A0A517U368_9BACT</name>
<dbReference type="Pfam" id="PF07596">
    <property type="entry name" value="SBP_bac_10"/>
    <property type="match status" value="1"/>
</dbReference>
<evidence type="ECO:0000313" key="3">
    <source>
        <dbReference type="Proteomes" id="UP000317909"/>
    </source>
</evidence>
<proteinExistence type="predicted"/>
<accession>A0A517U368</accession>
<dbReference type="PANTHER" id="PTHR30093:SF2">
    <property type="entry name" value="TYPE II SECRETION SYSTEM PROTEIN H"/>
    <property type="match status" value="1"/>
</dbReference>
<dbReference type="PANTHER" id="PTHR30093">
    <property type="entry name" value="GENERAL SECRETION PATHWAY PROTEIN G"/>
    <property type="match status" value="1"/>
</dbReference>
<dbReference type="NCBIfam" id="TIGR02532">
    <property type="entry name" value="IV_pilin_GFxxxE"/>
    <property type="match status" value="1"/>
</dbReference>
<dbReference type="OrthoDB" id="210498at2"/>
<dbReference type="EMBL" id="CP036339">
    <property type="protein sequence ID" value="QDT75074.1"/>
    <property type="molecule type" value="Genomic_DNA"/>
</dbReference>
<dbReference type="SUPFAM" id="SSF54523">
    <property type="entry name" value="Pili subunits"/>
    <property type="match status" value="1"/>
</dbReference>
<reference evidence="2 3" key="1">
    <citation type="submission" date="2019-02" db="EMBL/GenBank/DDBJ databases">
        <title>Deep-cultivation of Planctomycetes and their phenomic and genomic characterization uncovers novel biology.</title>
        <authorList>
            <person name="Wiegand S."/>
            <person name="Jogler M."/>
            <person name="Boedeker C."/>
            <person name="Pinto D."/>
            <person name="Vollmers J."/>
            <person name="Rivas-Marin E."/>
            <person name="Kohn T."/>
            <person name="Peeters S.H."/>
            <person name="Heuer A."/>
            <person name="Rast P."/>
            <person name="Oberbeckmann S."/>
            <person name="Bunk B."/>
            <person name="Jeske O."/>
            <person name="Meyerdierks A."/>
            <person name="Storesund J.E."/>
            <person name="Kallscheuer N."/>
            <person name="Luecker S."/>
            <person name="Lage O.M."/>
            <person name="Pohl T."/>
            <person name="Merkel B.J."/>
            <person name="Hornburger P."/>
            <person name="Mueller R.-W."/>
            <person name="Bruemmer F."/>
            <person name="Labrenz M."/>
            <person name="Spormann A.M."/>
            <person name="Op den Camp H."/>
            <person name="Overmann J."/>
            <person name="Amann R."/>
            <person name="Jetten M.S.M."/>
            <person name="Mascher T."/>
            <person name="Medema M.H."/>
            <person name="Devos D.P."/>
            <person name="Kaster A.-K."/>
            <person name="Ovreas L."/>
            <person name="Rohde M."/>
            <person name="Galperin M.Y."/>
            <person name="Jogler C."/>
        </authorList>
    </citation>
    <scope>NUCLEOTIDE SEQUENCE [LARGE SCALE GENOMIC DNA]</scope>
    <source>
        <strain evidence="2 3">I41</strain>
    </source>
</reference>
<protein>
    <recommendedName>
        <fullName evidence="1">DUF1559 domain-containing protein</fullName>
    </recommendedName>
</protein>
<dbReference type="AlphaFoldDB" id="A0A517U368"/>
<feature type="domain" description="DUF1559" evidence="1">
    <location>
        <begin position="42"/>
        <end position="315"/>
    </location>
</feature>
<dbReference type="RefSeq" id="WP_145434774.1">
    <property type="nucleotide sequence ID" value="NZ_CP036339.1"/>
</dbReference>
<organism evidence="2 3">
    <name type="scientific">Lacipirellula limnantheis</name>
    <dbReference type="NCBI Taxonomy" id="2528024"/>
    <lineage>
        <taxon>Bacteria</taxon>
        <taxon>Pseudomonadati</taxon>
        <taxon>Planctomycetota</taxon>
        <taxon>Planctomycetia</taxon>
        <taxon>Pirellulales</taxon>
        <taxon>Lacipirellulaceae</taxon>
        <taxon>Lacipirellula</taxon>
    </lineage>
</organism>
<dbReference type="InterPro" id="IPR045584">
    <property type="entry name" value="Pilin-like"/>
</dbReference>
<sequence precursor="true">MTFQATNPHRRRRAPSAFTLVELLVVIAIIGVLVALLLPAVQAAREAARRSTCVNNLKQIALGALNFESSKKQFPPGTYNWIDRYGGGATGPTEQDRRCWMHDLWPYIEQATLSAQFEAHMKKAGASALGFPKLDTIIPSAMCPADHLSPKLHTFWGGLDGLPTQGFSGNYVASAGSLYFNKALPGDTAVGAASSARQDGVYFALSKISPADITDGLSNTLAFTEIKLVEDTDSHDLRGRYHNPTHGGVLFTTLYPPNTSRPDRFNWCALKPPADAPCLQVTSEMQIAARSYHSGGIVNAARVDGSVAAISDDVEVAVYNQLGSRGGGVGID</sequence>
<dbReference type="InterPro" id="IPR011453">
    <property type="entry name" value="DUF1559"/>
</dbReference>
<evidence type="ECO:0000313" key="2">
    <source>
        <dbReference type="EMBL" id="QDT75074.1"/>
    </source>
</evidence>
<gene>
    <name evidence="2" type="ORF">I41_42830</name>
</gene>
<keyword evidence="3" id="KW-1185">Reference proteome</keyword>